<dbReference type="InterPro" id="IPR004839">
    <property type="entry name" value="Aminotransferase_I/II_large"/>
</dbReference>
<dbReference type="Pfam" id="PF00155">
    <property type="entry name" value="Aminotran_1_2"/>
    <property type="match status" value="1"/>
</dbReference>
<keyword evidence="5" id="KW-0663">Pyridoxal phosphate</keyword>
<dbReference type="SUPFAM" id="SSF53383">
    <property type="entry name" value="PLP-dependent transferases"/>
    <property type="match status" value="1"/>
</dbReference>
<feature type="domain" description="Aminotransferase class I/classII large" evidence="6">
    <location>
        <begin position="34"/>
        <end position="197"/>
    </location>
</feature>
<dbReference type="GO" id="GO:0008483">
    <property type="term" value="F:transaminase activity"/>
    <property type="evidence" value="ECO:0007669"/>
    <property type="project" value="UniProtKB-KW"/>
</dbReference>
<dbReference type="CDD" id="cd00609">
    <property type="entry name" value="AAT_like"/>
    <property type="match status" value="1"/>
</dbReference>
<accession>A0A225E0M8</accession>
<comment type="caution">
    <text evidence="7">The sequence shown here is derived from an EMBL/GenBank/DDBJ whole genome shotgun (WGS) entry which is preliminary data.</text>
</comment>
<dbReference type="Gene3D" id="3.90.1150.10">
    <property type="entry name" value="Aspartate Aminotransferase, domain 1"/>
    <property type="match status" value="1"/>
</dbReference>
<proteinExistence type="inferred from homology"/>
<evidence type="ECO:0000259" key="6">
    <source>
        <dbReference type="Pfam" id="PF00155"/>
    </source>
</evidence>
<dbReference type="InterPro" id="IPR050596">
    <property type="entry name" value="AspAT/PAT-like"/>
</dbReference>
<evidence type="ECO:0000256" key="3">
    <source>
        <dbReference type="ARBA" id="ARBA00022576"/>
    </source>
</evidence>
<dbReference type="AlphaFoldDB" id="A0A225E0M8"/>
<dbReference type="InterPro" id="IPR015422">
    <property type="entry name" value="PyrdxlP-dep_Trfase_small"/>
</dbReference>
<dbReference type="EMBL" id="NIDE01000001">
    <property type="protein sequence ID" value="OWK46753.1"/>
    <property type="molecule type" value="Genomic_DNA"/>
</dbReference>
<dbReference type="InterPro" id="IPR015424">
    <property type="entry name" value="PyrdxlP-dep_Trfase"/>
</dbReference>
<gene>
    <name evidence="7" type="ORF">FRUB_00452</name>
</gene>
<comment type="cofactor">
    <cofactor evidence="1">
        <name>pyridoxal 5'-phosphate</name>
        <dbReference type="ChEBI" id="CHEBI:597326"/>
    </cofactor>
</comment>
<dbReference type="Proteomes" id="UP000214646">
    <property type="component" value="Unassembled WGS sequence"/>
</dbReference>
<dbReference type="PANTHER" id="PTHR46383">
    <property type="entry name" value="ASPARTATE AMINOTRANSFERASE"/>
    <property type="match status" value="1"/>
</dbReference>
<dbReference type="Gene3D" id="3.40.640.10">
    <property type="entry name" value="Type I PLP-dependent aspartate aminotransferase-like (Major domain)"/>
    <property type="match status" value="1"/>
</dbReference>
<evidence type="ECO:0000313" key="8">
    <source>
        <dbReference type="Proteomes" id="UP000214646"/>
    </source>
</evidence>
<dbReference type="GO" id="GO:0030170">
    <property type="term" value="F:pyridoxal phosphate binding"/>
    <property type="evidence" value="ECO:0007669"/>
    <property type="project" value="InterPro"/>
</dbReference>
<protein>
    <submittedName>
        <fullName evidence="7">Aspartate aminotransferase</fullName>
    </submittedName>
</protein>
<keyword evidence="3 7" id="KW-0032">Aminotransferase</keyword>
<evidence type="ECO:0000256" key="2">
    <source>
        <dbReference type="ARBA" id="ARBA00007441"/>
    </source>
</evidence>
<organism evidence="7 8">
    <name type="scientific">Fimbriiglobus ruber</name>
    <dbReference type="NCBI Taxonomy" id="1908690"/>
    <lineage>
        <taxon>Bacteria</taxon>
        <taxon>Pseudomonadati</taxon>
        <taxon>Planctomycetota</taxon>
        <taxon>Planctomycetia</taxon>
        <taxon>Gemmatales</taxon>
        <taxon>Gemmataceae</taxon>
        <taxon>Fimbriiglobus</taxon>
    </lineage>
</organism>
<evidence type="ECO:0000256" key="1">
    <source>
        <dbReference type="ARBA" id="ARBA00001933"/>
    </source>
</evidence>
<dbReference type="PANTHER" id="PTHR46383:SF3">
    <property type="entry name" value="ASPARTATE AMINOTRANSFERASE-RELATED"/>
    <property type="match status" value="1"/>
</dbReference>
<sequence>MTLSRPANWIADRARQIEASGIRKIFDLGRSLKDPVNLSIGQPHFDVPEVIKSAAKAAIDRGHNGYSVTQGAAELREKLKADVAARFNHPDREVLVTSGTSGGLLLAMLAVVNPGDEVVVTDPYFVSYPNLVSIAGGRFVSVDTYPDFHVDPEKIRAAITPRTKVVMLCSPNNPNGAVIDVSAMRAVAELCRERGCFSLATRFTAPSTTTARRTARPSSAKTFS</sequence>
<dbReference type="InterPro" id="IPR015421">
    <property type="entry name" value="PyrdxlP-dep_Trfase_major"/>
</dbReference>
<evidence type="ECO:0000313" key="7">
    <source>
        <dbReference type="EMBL" id="OWK46753.1"/>
    </source>
</evidence>
<keyword evidence="8" id="KW-1185">Reference proteome</keyword>
<evidence type="ECO:0000256" key="4">
    <source>
        <dbReference type="ARBA" id="ARBA00022679"/>
    </source>
</evidence>
<dbReference type="GO" id="GO:0006520">
    <property type="term" value="P:amino acid metabolic process"/>
    <property type="evidence" value="ECO:0007669"/>
    <property type="project" value="InterPro"/>
</dbReference>
<comment type="similarity">
    <text evidence="2">Belongs to the class-I pyridoxal-phosphate-dependent aminotransferase family.</text>
</comment>
<evidence type="ECO:0000256" key="5">
    <source>
        <dbReference type="ARBA" id="ARBA00022898"/>
    </source>
</evidence>
<reference evidence="8" key="1">
    <citation type="submission" date="2017-06" db="EMBL/GenBank/DDBJ databases">
        <title>Genome analysis of Fimbriiglobus ruber SP5, the first member of the order Planctomycetales with confirmed chitinolytic capability.</title>
        <authorList>
            <person name="Ravin N.V."/>
            <person name="Rakitin A.L."/>
            <person name="Ivanova A.A."/>
            <person name="Beletsky A.V."/>
            <person name="Kulichevskaya I.S."/>
            <person name="Mardanov A.V."/>
            <person name="Dedysh S.N."/>
        </authorList>
    </citation>
    <scope>NUCLEOTIDE SEQUENCE [LARGE SCALE GENOMIC DNA]</scope>
    <source>
        <strain evidence="8">SP5</strain>
    </source>
</reference>
<name>A0A225E0M8_9BACT</name>
<keyword evidence="4 7" id="KW-0808">Transferase</keyword>